<feature type="transmembrane region" description="Helical" evidence="1">
    <location>
        <begin position="108"/>
        <end position="126"/>
    </location>
</feature>
<feature type="transmembrane region" description="Helical" evidence="1">
    <location>
        <begin position="142"/>
        <end position="163"/>
    </location>
</feature>
<reference evidence="2 3" key="1">
    <citation type="submission" date="2019-08" db="EMBL/GenBank/DDBJ databases">
        <title>In-depth cultivation of the pig gut microbiome towards novel bacterial diversity and tailored functional studies.</title>
        <authorList>
            <person name="Wylensek D."/>
            <person name="Hitch T.C.A."/>
            <person name="Clavel T."/>
        </authorList>
    </citation>
    <scope>NUCLEOTIDE SEQUENCE [LARGE SCALE GENOMIC DNA]</scope>
    <source>
        <strain evidence="2 3">WCA-389-WT-23D1</strain>
    </source>
</reference>
<protein>
    <submittedName>
        <fullName evidence="2">Putative ABC transporter permease</fullName>
    </submittedName>
</protein>
<feature type="transmembrane region" description="Helical" evidence="1">
    <location>
        <begin position="68"/>
        <end position="96"/>
    </location>
</feature>
<dbReference type="AlphaFoldDB" id="A0A7X2TDM4"/>
<dbReference type="RefSeq" id="WP_154473536.1">
    <property type="nucleotide sequence ID" value="NZ_DBEWUL010000010.1"/>
</dbReference>
<comment type="caution">
    <text evidence="2">The sequence shown here is derived from an EMBL/GenBank/DDBJ whole genome shotgun (WGS) entry which is preliminary data.</text>
</comment>
<feature type="transmembrane region" description="Helical" evidence="1">
    <location>
        <begin position="41"/>
        <end position="62"/>
    </location>
</feature>
<dbReference type="Pfam" id="PF06541">
    <property type="entry name" value="ABC_trans_CmpB"/>
    <property type="match status" value="1"/>
</dbReference>
<keyword evidence="1" id="KW-1133">Transmembrane helix</keyword>
<dbReference type="EMBL" id="VUMD01000018">
    <property type="protein sequence ID" value="MSS38092.1"/>
    <property type="molecule type" value="Genomic_DNA"/>
</dbReference>
<dbReference type="Proteomes" id="UP000429958">
    <property type="component" value="Unassembled WGS sequence"/>
</dbReference>
<evidence type="ECO:0000313" key="3">
    <source>
        <dbReference type="Proteomes" id="UP000429958"/>
    </source>
</evidence>
<evidence type="ECO:0000256" key="1">
    <source>
        <dbReference type="SAM" id="Phobius"/>
    </source>
</evidence>
<accession>A0A7X2TDM4</accession>
<keyword evidence="3" id="KW-1185">Reference proteome</keyword>
<feature type="transmembrane region" description="Helical" evidence="1">
    <location>
        <begin position="6"/>
        <end position="29"/>
    </location>
</feature>
<keyword evidence="1" id="KW-0472">Membrane</keyword>
<gene>
    <name evidence="2" type="ORF">FYJ39_16495</name>
</gene>
<organism evidence="2 3">
    <name type="scientific">Clostridium porci</name>
    <dbReference type="NCBI Taxonomy" id="2605778"/>
    <lineage>
        <taxon>Bacteria</taxon>
        <taxon>Bacillati</taxon>
        <taxon>Bacillota</taxon>
        <taxon>Clostridia</taxon>
        <taxon>Eubacteriales</taxon>
        <taxon>Clostridiaceae</taxon>
        <taxon>Clostridium</taxon>
    </lineage>
</organism>
<evidence type="ECO:0000313" key="2">
    <source>
        <dbReference type="EMBL" id="MSS38092.1"/>
    </source>
</evidence>
<sequence>MSIYGFINWFFMYSFIGYLLECVVLSIEYKRPVVDRGFGHGPFCIIYGFGALGACLLLKPVSERPLELYAASMAMATTMELVTANIMVRLFGAFWWDYSHKRFNYKGMVCLESSLAWGLLGLFFFYCLDNWVRSMVNSIPRYLGTVLAVGLTMFYLVDFLYCLRLRLNGLDEDEEKAVGRLKIY</sequence>
<name>A0A7X2TDM4_9CLOT</name>
<dbReference type="InterPro" id="IPR010540">
    <property type="entry name" value="CmpB_TMEM229"/>
</dbReference>
<keyword evidence="1" id="KW-0812">Transmembrane</keyword>
<proteinExistence type="predicted"/>